<gene>
    <name evidence="1" type="ORF">ISP17_16555</name>
</gene>
<keyword evidence="2" id="KW-1185">Reference proteome</keyword>
<proteinExistence type="predicted"/>
<sequence>MSPSSTVAIGRSAHRSARTIASMRDIDSSPEEITASEAIASVRRRVGWPEGYGSTANEINSKTPEISRFPAFFIRRALARQSCRENTYTPVIPYGSS</sequence>
<evidence type="ECO:0000313" key="1">
    <source>
        <dbReference type="EMBL" id="MFK2905573.1"/>
    </source>
</evidence>
<dbReference type="RefSeq" id="WP_404635105.1">
    <property type="nucleotide sequence ID" value="NZ_JADIKM010000005.1"/>
</dbReference>
<dbReference type="Proteomes" id="UP001620460">
    <property type="component" value="Unassembled WGS sequence"/>
</dbReference>
<name>A0ABW8JXI6_9GAMM</name>
<organism evidence="1 2">
    <name type="scientific">Dyella ginsengisoli</name>
    <dbReference type="NCBI Taxonomy" id="363848"/>
    <lineage>
        <taxon>Bacteria</taxon>
        <taxon>Pseudomonadati</taxon>
        <taxon>Pseudomonadota</taxon>
        <taxon>Gammaproteobacteria</taxon>
        <taxon>Lysobacterales</taxon>
        <taxon>Rhodanobacteraceae</taxon>
        <taxon>Dyella</taxon>
    </lineage>
</organism>
<dbReference type="EMBL" id="JADIKM010000005">
    <property type="protein sequence ID" value="MFK2905573.1"/>
    <property type="molecule type" value="Genomic_DNA"/>
</dbReference>
<comment type="caution">
    <text evidence="1">The sequence shown here is derived from an EMBL/GenBank/DDBJ whole genome shotgun (WGS) entry which is preliminary data.</text>
</comment>
<evidence type="ECO:0000313" key="2">
    <source>
        <dbReference type="Proteomes" id="UP001620460"/>
    </source>
</evidence>
<accession>A0ABW8JXI6</accession>
<protein>
    <submittedName>
        <fullName evidence="1">Uncharacterized protein</fullName>
    </submittedName>
</protein>
<reference evidence="1 2" key="1">
    <citation type="submission" date="2020-10" db="EMBL/GenBank/DDBJ databases">
        <title>Phylogeny of dyella-like bacteria.</title>
        <authorList>
            <person name="Fu J."/>
        </authorList>
    </citation>
    <scope>NUCLEOTIDE SEQUENCE [LARGE SCALE GENOMIC DNA]</scope>
    <source>
        <strain evidence="1 2">Gsoil3046</strain>
    </source>
</reference>